<comment type="caution">
    <text evidence="1">The sequence shown here is derived from an EMBL/GenBank/DDBJ whole genome shotgun (WGS) entry which is preliminary data.</text>
</comment>
<gene>
    <name evidence="1" type="ORF">PXEA_LOCUS462</name>
</gene>
<dbReference type="AlphaFoldDB" id="A0A448WAD8"/>
<evidence type="ECO:0000313" key="1">
    <source>
        <dbReference type="EMBL" id="VEL07022.1"/>
    </source>
</evidence>
<evidence type="ECO:0000313" key="2">
    <source>
        <dbReference type="Proteomes" id="UP000784294"/>
    </source>
</evidence>
<dbReference type="EMBL" id="CAAALY010000857">
    <property type="protein sequence ID" value="VEL07022.1"/>
    <property type="molecule type" value="Genomic_DNA"/>
</dbReference>
<keyword evidence="2" id="KW-1185">Reference proteome</keyword>
<protein>
    <submittedName>
        <fullName evidence="1">Uncharacterized protein</fullName>
    </submittedName>
</protein>
<sequence length="124" mass="13486">MFVGEIKAFAWRVFRGIRFSWIHSAGPSGLTIGRDQKFDENTAGGIKLGRVGRGGPDHIWADHSLLLEPEAFSFNHVPSNAPTSTCQCSPVGVAGRSVEAIHSCLLCSASHDRLQPEVVNSEHY</sequence>
<reference evidence="1" key="1">
    <citation type="submission" date="2018-11" db="EMBL/GenBank/DDBJ databases">
        <authorList>
            <consortium name="Pathogen Informatics"/>
        </authorList>
    </citation>
    <scope>NUCLEOTIDE SEQUENCE</scope>
</reference>
<dbReference type="Proteomes" id="UP000784294">
    <property type="component" value="Unassembled WGS sequence"/>
</dbReference>
<proteinExistence type="predicted"/>
<name>A0A448WAD8_9PLAT</name>
<accession>A0A448WAD8</accession>
<organism evidence="1 2">
    <name type="scientific">Protopolystoma xenopodis</name>
    <dbReference type="NCBI Taxonomy" id="117903"/>
    <lineage>
        <taxon>Eukaryota</taxon>
        <taxon>Metazoa</taxon>
        <taxon>Spiralia</taxon>
        <taxon>Lophotrochozoa</taxon>
        <taxon>Platyhelminthes</taxon>
        <taxon>Monogenea</taxon>
        <taxon>Polyopisthocotylea</taxon>
        <taxon>Polystomatidea</taxon>
        <taxon>Polystomatidae</taxon>
        <taxon>Protopolystoma</taxon>
    </lineage>
</organism>